<feature type="region of interest" description="Disordered" evidence="1">
    <location>
        <begin position="1"/>
        <end position="21"/>
    </location>
</feature>
<keyword evidence="3" id="KW-0863">Zinc-finger</keyword>
<keyword evidence="3" id="KW-0479">Metal-binding</keyword>
<reference evidence="4" key="1">
    <citation type="submission" date="2017-09" db="EMBL/GenBank/DDBJ databases">
        <title>Genome evolution observed in wild isolates of Caulobacter crescentus.</title>
        <authorList>
            <person name="Ely B."/>
            <person name="Wilson K."/>
            <person name="Scott D."/>
        </authorList>
    </citation>
    <scope>NUCLEOTIDE SEQUENCE [LARGE SCALE GENOMIC DNA]</scope>
    <source>
        <strain evidence="4">CB13b1a</strain>
    </source>
</reference>
<feature type="domain" description="Zinc finger CHCC-type" evidence="2">
    <location>
        <begin position="35"/>
        <end position="70"/>
    </location>
</feature>
<dbReference type="Pfam" id="PF10276">
    <property type="entry name" value="zf-CHCC"/>
    <property type="match status" value="1"/>
</dbReference>
<gene>
    <name evidence="3" type="ORF">CA606_14430</name>
</gene>
<protein>
    <submittedName>
        <fullName evidence="3">Zinc-finger domain-containing protein</fullName>
    </submittedName>
</protein>
<evidence type="ECO:0000313" key="3">
    <source>
        <dbReference type="EMBL" id="ATC33432.1"/>
    </source>
</evidence>
<dbReference type="Gene3D" id="2.60.260.40">
    <property type="entry name" value="q5lls5 like domains"/>
    <property type="match status" value="1"/>
</dbReference>
<evidence type="ECO:0000256" key="1">
    <source>
        <dbReference type="SAM" id="MobiDB-lite"/>
    </source>
</evidence>
<evidence type="ECO:0000259" key="2">
    <source>
        <dbReference type="Pfam" id="PF10276"/>
    </source>
</evidence>
<organism evidence="3 4">
    <name type="scientific">Caulobacter vibrioides</name>
    <name type="common">Caulobacter crescentus</name>
    <dbReference type="NCBI Taxonomy" id="155892"/>
    <lineage>
        <taxon>Bacteria</taxon>
        <taxon>Pseudomonadati</taxon>
        <taxon>Pseudomonadota</taxon>
        <taxon>Alphaproteobacteria</taxon>
        <taxon>Caulobacterales</taxon>
        <taxon>Caulobacteraceae</taxon>
        <taxon>Caulobacter</taxon>
    </lineage>
</organism>
<dbReference type="GO" id="GO:0008270">
    <property type="term" value="F:zinc ion binding"/>
    <property type="evidence" value="ECO:0007669"/>
    <property type="project" value="UniProtKB-KW"/>
</dbReference>
<dbReference type="Proteomes" id="UP000217311">
    <property type="component" value="Chromosome"/>
</dbReference>
<dbReference type="EMBL" id="CP023315">
    <property type="protein sequence ID" value="ATC33432.1"/>
    <property type="molecule type" value="Genomic_DNA"/>
</dbReference>
<keyword evidence="3" id="KW-0862">Zinc</keyword>
<dbReference type="InterPro" id="IPR019401">
    <property type="entry name" value="Znf_CHCC"/>
</dbReference>
<dbReference type="AlphaFoldDB" id="A0A290MUA1"/>
<accession>A0A290MUA1</accession>
<evidence type="ECO:0000313" key="4">
    <source>
        <dbReference type="Proteomes" id="UP000217311"/>
    </source>
</evidence>
<proteinExistence type="predicted"/>
<name>A0A290MUA1_CAUVI</name>
<sequence>MAKAKTTPANATAPTAMDPAAIAGPAPETIAVRSHRIACDGVGGALGHPRVWLEMGAAGFVDCPYCDRRFVATNGEGDESEQHAPGVYEGAGGH</sequence>
<feature type="region of interest" description="Disordered" evidence="1">
    <location>
        <begin position="74"/>
        <end position="94"/>
    </location>
</feature>
<dbReference type="RefSeq" id="WP_096052809.1">
    <property type="nucleotide sequence ID" value="NZ_CP023315.3"/>
</dbReference>